<evidence type="ECO:0000259" key="1">
    <source>
        <dbReference type="Pfam" id="PF01609"/>
    </source>
</evidence>
<proteinExistence type="predicted"/>
<dbReference type="EMBL" id="JAYJLD010000122">
    <property type="protein sequence ID" value="MEB3104124.1"/>
    <property type="molecule type" value="Genomic_DNA"/>
</dbReference>
<dbReference type="Gene3D" id="3.90.350.10">
    <property type="entry name" value="Transposase Inhibitor Protein From Tn5, Chain A, domain 1"/>
    <property type="match status" value="1"/>
</dbReference>
<dbReference type="InterPro" id="IPR002559">
    <property type="entry name" value="Transposase_11"/>
</dbReference>
<dbReference type="Pfam" id="PF01609">
    <property type="entry name" value="DDE_Tnp_1"/>
    <property type="match status" value="1"/>
</dbReference>
<protein>
    <submittedName>
        <fullName evidence="2">Transposase</fullName>
    </submittedName>
</protein>
<gene>
    <name evidence="2" type="ORF">VF724_21185</name>
</gene>
<name>A0ABU5ZNN2_9BACL</name>
<dbReference type="SUPFAM" id="SSF53098">
    <property type="entry name" value="Ribonuclease H-like"/>
    <property type="match status" value="1"/>
</dbReference>
<comment type="caution">
    <text evidence="2">The sequence shown here is derived from an EMBL/GenBank/DDBJ whole genome shotgun (WGS) entry which is preliminary data.</text>
</comment>
<sequence>PGSKSAEILGSVIVKTGCGLPVKLVFVQNRNKRRDWLVVLSTDVTLDAAEIVRIYGMRWSIETFFKFTKSYLKLGTEFQGRSFDMLVSHTTIVFSRYLVMEWERRQENDARSLGGLFYLFSDEVRDLDLKTALQQLMAFFLDVVEAKTKRDKTSIFRQLYDWISGLPNYIKGLLPKFSCES</sequence>
<feature type="non-terminal residue" evidence="2">
    <location>
        <position position="1"/>
    </location>
</feature>
<evidence type="ECO:0000313" key="2">
    <source>
        <dbReference type="EMBL" id="MEB3104124.1"/>
    </source>
</evidence>
<evidence type="ECO:0000313" key="3">
    <source>
        <dbReference type="Proteomes" id="UP001310386"/>
    </source>
</evidence>
<dbReference type="InterPro" id="IPR012337">
    <property type="entry name" value="RNaseH-like_sf"/>
</dbReference>
<dbReference type="Proteomes" id="UP001310386">
    <property type="component" value="Unassembled WGS sequence"/>
</dbReference>
<dbReference type="RefSeq" id="WP_371756246.1">
    <property type="nucleotide sequence ID" value="NZ_JAYJLD010000122.1"/>
</dbReference>
<keyword evidence="3" id="KW-1185">Reference proteome</keyword>
<accession>A0ABU5ZNN2</accession>
<reference evidence="2" key="1">
    <citation type="submission" date="2023-12" db="EMBL/GenBank/DDBJ databases">
        <title>Fervidustalea candida gen. nov., sp. nov., a novel member of the family Paenibacillaceae isolated from a geothermal area.</title>
        <authorList>
            <person name="Li W.-J."/>
            <person name="Jiao J.-Y."/>
            <person name="Chen Y."/>
        </authorList>
    </citation>
    <scope>NUCLEOTIDE SEQUENCE</scope>
    <source>
        <strain evidence="2">SYSU GA230002</strain>
    </source>
</reference>
<feature type="domain" description="Transposase IS4-like" evidence="1">
    <location>
        <begin position="30"/>
        <end position="87"/>
    </location>
</feature>
<organism evidence="2 3">
    <name type="scientific">Ferviditalea candida</name>
    <dbReference type="NCBI Taxonomy" id="3108399"/>
    <lineage>
        <taxon>Bacteria</taxon>
        <taxon>Bacillati</taxon>
        <taxon>Bacillota</taxon>
        <taxon>Bacilli</taxon>
        <taxon>Bacillales</taxon>
        <taxon>Paenibacillaceae</taxon>
        <taxon>Ferviditalea</taxon>
    </lineage>
</organism>